<reference evidence="2 3" key="1">
    <citation type="submission" date="2018-08" db="EMBL/GenBank/DDBJ databases">
        <title>The multiple taxonomic identification of Sphingomonas gilva.</title>
        <authorList>
            <person name="Zhu D."/>
            <person name="Zheng S."/>
        </authorList>
    </citation>
    <scope>NUCLEOTIDE SEQUENCE [LARGE SCALE GENOMIC DNA]</scope>
    <source>
        <strain evidence="2 3">ZDH117</strain>
    </source>
</reference>
<keyword evidence="1" id="KW-0732">Signal</keyword>
<dbReference type="Pfam" id="PF10677">
    <property type="entry name" value="DUF2490"/>
    <property type="match status" value="1"/>
</dbReference>
<proteinExistence type="predicted"/>
<keyword evidence="3" id="KW-1185">Reference proteome</keyword>
<dbReference type="RefSeq" id="WP_118864922.1">
    <property type="nucleotide sequence ID" value="NZ_QWLV01000008.1"/>
</dbReference>
<dbReference type="InterPro" id="IPR019619">
    <property type="entry name" value="DUF2490"/>
</dbReference>
<dbReference type="EMBL" id="QWLV01000008">
    <property type="protein sequence ID" value="RHW16610.1"/>
    <property type="molecule type" value="Genomic_DNA"/>
</dbReference>
<evidence type="ECO:0000313" key="2">
    <source>
        <dbReference type="EMBL" id="RHW16610.1"/>
    </source>
</evidence>
<feature type="chain" id="PRO_5017217891" evidence="1">
    <location>
        <begin position="45"/>
        <end position="250"/>
    </location>
</feature>
<sequence>MLQRGDSVPLYSRRTGFVQRQEGISVRSVYLAALLLCTPAAAFAQTDSDSQVWLTASASTEIADGVELSLETVLRFGDDADGLYEGEYGGDLGFAVGDGVELSAGYLRVPQYSRAGVTALEDRARQAISFGMGEFAGGKLSARVRLEERWRNTGSDTGFRLRPRLSWSRPFTPEGKTALVVSHESYIELNDTDWGQSSGYERMRNFVGVTTPLVEGVKVEGGYLNQWGVKRDGDPASVDHVLTLSLAYSF</sequence>
<dbReference type="OrthoDB" id="5381041at2"/>
<name>A0A396RK92_9SPHN</name>
<dbReference type="Proteomes" id="UP000266693">
    <property type="component" value="Unassembled WGS sequence"/>
</dbReference>
<accession>A0A396RK92</accession>
<gene>
    <name evidence="2" type="ORF">D1610_14535</name>
</gene>
<protein>
    <submittedName>
        <fullName evidence="2">DUF2490 domain-containing protein</fullName>
    </submittedName>
</protein>
<organism evidence="2 3">
    <name type="scientific">Sphingomonas gilva</name>
    <dbReference type="NCBI Taxonomy" id="2305907"/>
    <lineage>
        <taxon>Bacteria</taxon>
        <taxon>Pseudomonadati</taxon>
        <taxon>Pseudomonadota</taxon>
        <taxon>Alphaproteobacteria</taxon>
        <taxon>Sphingomonadales</taxon>
        <taxon>Sphingomonadaceae</taxon>
        <taxon>Sphingomonas</taxon>
    </lineage>
</organism>
<evidence type="ECO:0000313" key="3">
    <source>
        <dbReference type="Proteomes" id="UP000266693"/>
    </source>
</evidence>
<evidence type="ECO:0000256" key="1">
    <source>
        <dbReference type="SAM" id="SignalP"/>
    </source>
</evidence>
<feature type="signal peptide" evidence="1">
    <location>
        <begin position="1"/>
        <end position="44"/>
    </location>
</feature>
<dbReference type="AlphaFoldDB" id="A0A396RK92"/>
<comment type="caution">
    <text evidence="2">The sequence shown here is derived from an EMBL/GenBank/DDBJ whole genome shotgun (WGS) entry which is preliminary data.</text>
</comment>